<name>A0A087T400_STEMI</name>
<evidence type="ECO:0000313" key="4">
    <source>
        <dbReference type="Proteomes" id="UP000054359"/>
    </source>
</evidence>
<dbReference type="PROSITE" id="PS51497">
    <property type="entry name" value="UMA"/>
    <property type="match status" value="1"/>
</dbReference>
<dbReference type="OMA" id="CADTNIQ"/>
<accession>A0A087T400</accession>
<evidence type="ECO:0000256" key="1">
    <source>
        <dbReference type="SAM" id="MobiDB-lite"/>
    </source>
</evidence>
<feature type="domain" description="UMA" evidence="2">
    <location>
        <begin position="84"/>
        <end position="134"/>
    </location>
</feature>
<evidence type="ECO:0000259" key="2">
    <source>
        <dbReference type="PROSITE" id="PS51497"/>
    </source>
</evidence>
<evidence type="ECO:0000313" key="3">
    <source>
        <dbReference type="EMBL" id="KFM59839.1"/>
    </source>
</evidence>
<dbReference type="OrthoDB" id="5959275at2759"/>
<dbReference type="AlphaFoldDB" id="A0A087T400"/>
<feature type="region of interest" description="Disordered" evidence="1">
    <location>
        <begin position="14"/>
        <end position="62"/>
    </location>
</feature>
<proteinExistence type="predicted"/>
<protein>
    <recommendedName>
        <fullName evidence="2">UMA domain-containing protein</fullName>
    </recommendedName>
</protein>
<sequence length="138" mass="15179">MFDVFQNVLFGKKKSNAESEKEKSDTDDFVLIGQSSNEQVSVKESESSPHDPQFPKNPYQGITLGEDALSSTKCADTNIQIMPLQGVPFVINANLYASAKLDQIWQGIAPSIATIGHSSPYREDYDFSLEKSVISETA</sequence>
<dbReference type="InterPro" id="IPR023340">
    <property type="entry name" value="UMA"/>
</dbReference>
<keyword evidence="4" id="KW-1185">Reference proteome</keyword>
<dbReference type="Proteomes" id="UP000054359">
    <property type="component" value="Unassembled WGS sequence"/>
</dbReference>
<dbReference type="EMBL" id="KK113294">
    <property type="protein sequence ID" value="KFM59839.1"/>
    <property type="molecule type" value="Genomic_DNA"/>
</dbReference>
<organism evidence="3 4">
    <name type="scientific">Stegodyphus mimosarum</name>
    <name type="common">African social velvet spider</name>
    <dbReference type="NCBI Taxonomy" id="407821"/>
    <lineage>
        <taxon>Eukaryota</taxon>
        <taxon>Metazoa</taxon>
        <taxon>Ecdysozoa</taxon>
        <taxon>Arthropoda</taxon>
        <taxon>Chelicerata</taxon>
        <taxon>Arachnida</taxon>
        <taxon>Araneae</taxon>
        <taxon>Araneomorphae</taxon>
        <taxon>Entelegynae</taxon>
        <taxon>Eresoidea</taxon>
        <taxon>Eresidae</taxon>
        <taxon>Stegodyphus</taxon>
    </lineage>
</organism>
<gene>
    <name evidence="3" type="ORF">X975_21837</name>
</gene>
<reference evidence="3 4" key="1">
    <citation type="submission" date="2013-11" db="EMBL/GenBank/DDBJ databases">
        <title>Genome sequencing of Stegodyphus mimosarum.</title>
        <authorList>
            <person name="Bechsgaard J."/>
        </authorList>
    </citation>
    <scope>NUCLEOTIDE SEQUENCE [LARGE SCALE GENOMIC DNA]</scope>
</reference>
<feature type="non-terminal residue" evidence="3">
    <location>
        <position position="138"/>
    </location>
</feature>
<feature type="compositionally biased region" description="Basic and acidic residues" evidence="1">
    <location>
        <begin position="15"/>
        <end position="26"/>
    </location>
</feature>